<proteinExistence type="predicted"/>
<protein>
    <recommendedName>
        <fullName evidence="2">Tetratricopeptide repeat protein</fullName>
    </recommendedName>
</protein>
<evidence type="ECO:0008006" key="2">
    <source>
        <dbReference type="Google" id="ProtNLM"/>
    </source>
</evidence>
<gene>
    <name evidence="1" type="ORF">V5E97_08645</name>
</gene>
<reference evidence="1" key="1">
    <citation type="submission" date="2024-05" db="EMBL/GenBank/DDBJ databases">
        <title>Planctomycetes of the genus Singulisphaera possess chitinolytic capabilities.</title>
        <authorList>
            <person name="Ivanova A."/>
        </authorList>
    </citation>
    <scope>NUCLEOTIDE SEQUENCE</scope>
    <source>
        <strain evidence="1">Ch08T</strain>
    </source>
</reference>
<dbReference type="EMBL" id="CP155447">
    <property type="protein sequence ID" value="XBH06090.1"/>
    <property type="molecule type" value="Genomic_DNA"/>
</dbReference>
<dbReference type="RefSeq" id="WP_406698942.1">
    <property type="nucleotide sequence ID" value="NZ_CP155447.1"/>
</dbReference>
<name>A0AAU7CLS9_9BACT</name>
<sequence length="340" mass="36376">MTTGPWPCSAIPDRLRRSALEGAARPAEPLPETSGAAFDLQLEAALRGRLPLAERLALRCSLRCSKAALLAARLGRLRTAADGFARARAALDSESLLDETKAIGSAFNGAAEAYLDYRSGAYTAAIRGLRACVAIDDRLESDHGYKILHLHKLQLVENIVRVDARRGRPGDAVRLAVHLLDYLGRAAPELPVPGAWGGDRLDLLPPALCNAMWVQIFAELPVILAGAGSCGGIGSIHLRALPEHDAGRLCLEWLELMRELSRDRDTVASDRACRFLAEGRRQVPVLWHALLVEIAAVAACAGRPEAGAIRLFVANVLGGMGNVGAVFLRRLDGVDGTGKK</sequence>
<accession>A0AAU7CLS9</accession>
<organism evidence="1">
    <name type="scientific">Singulisphaera sp. Ch08</name>
    <dbReference type="NCBI Taxonomy" id="3120278"/>
    <lineage>
        <taxon>Bacteria</taxon>
        <taxon>Pseudomonadati</taxon>
        <taxon>Planctomycetota</taxon>
        <taxon>Planctomycetia</taxon>
        <taxon>Isosphaerales</taxon>
        <taxon>Isosphaeraceae</taxon>
        <taxon>Singulisphaera</taxon>
    </lineage>
</organism>
<evidence type="ECO:0000313" key="1">
    <source>
        <dbReference type="EMBL" id="XBH06090.1"/>
    </source>
</evidence>
<dbReference type="AlphaFoldDB" id="A0AAU7CLS9"/>